<keyword evidence="3" id="KW-1185">Reference proteome</keyword>
<dbReference type="Proteomes" id="UP000249829">
    <property type="component" value="Unassembled WGS sequence"/>
</dbReference>
<evidence type="ECO:0000313" key="2">
    <source>
        <dbReference type="EMBL" id="PYI13592.1"/>
    </source>
</evidence>
<feature type="region of interest" description="Disordered" evidence="1">
    <location>
        <begin position="1"/>
        <end position="41"/>
    </location>
</feature>
<evidence type="ECO:0000256" key="1">
    <source>
        <dbReference type="SAM" id="MobiDB-lite"/>
    </source>
</evidence>
<dbReference type="AlphaFoldDB" id="A0A2V5GWM6"/>
<dbReference type="EMBL" id="KZ825237">
    <property type="protein sequence ID" value="PYI13592.1"/>
    <property type="molecule type" value="Genomic_DNA"/>
</dbReference>
<gene>
    <name evidence="2" type="ORF">BO99DRAFT_407357</name>
</gene>
<accession>A0A2V5GWM6</accession>
<proteinExistence type="predicted"/>
<sequence length="58" mass="6415">MSRPRVTKRLNPSQARVNGFGPPNESPLHPSRPTAGIPTSEWLPTYLHLEASFPPPRA</sequence>
<name>A0A2V5GWM6_ASPV1</name>
<reference evidence="2 3" key="1">
    <citation type="submission" date="2018-02" db="EMBL/GenBank/DDBJ databases">
        <title>The genomes of Aspergillus section Nigri reveals drivers in fungal speciation.</title>
        <authorList>
            <consortium name="DOE Joint Genome Institute"/>
            <person name="Vesth T.C."/>
            <person name="Nybo J."/>
            <person name="Theobald S."/>
            <person name="Brandl J."/>
            <person name="Frisvad J.C."/>
            <person name="Nielsen K.F."/>
            <person name="Lyhne E.K."/>
            <person name="Kogle M.E."/>
            <person name="Kuo A."/>
            <person name="Riley R."/>
            <person name="Clum A."/>
            <person name="Nolan M."/>
            <person name="Lipzen A."/>
            <person name="Salamov A."/>
            <person name="Henrissat B."/>
            <person name="Wiebenga A."/>
            <person name="De vries R.P."/>
            <person name="Grigoriev I.V."/>
            <person name="Mortensen U.H."/>
            <person name="Andersen M.R."/>
            <person name="Baker S.E."/>
        </authorList>
    </citation>
    <scope>NUCLEOTIDE SEQUENCE [LARGE SCALE GENOMIC DNA]</scope>
    <source>
        <strain evidence="2 3">CBS 115571</strain>
    </source>
</reference>
<organism evidence="2 3">
    <name type="scientific">Aspergillus violaceofuscus (strain CBS 115571)</name>
    <dbReference type="NCBI Taxonomy" id="1450538"/>
    <lineage>
        <taxon>Eukaryota</taxon>
        <taxon>Fungi</taxon>
        <taxon>Dikarya</taxon>
        <taxon>Ascomycota</taxon>
        <taxon>Pezizomycotina</taxon>
        <taxon>Eurotiomycetes</taxon>
        <taxon>Eurotiomycetidae</taxon>
        <taxon>Eurotiales</taxon>
        <taxon>Aspergillaceae</taxon>
        <taxon>Aspergillus</taxon>
    </lineage>
</organism>
<evidence type="ECO:0000313" key="3">
    <source>
        <dbReference type="Proteomes" id="UP000249829"/>
    </source>
</evidence>
<protein>
    <submittedName>
        <fullName evidence="2">Uncharacterized protein</fullName>
    </submittedName>
</protein>